<dbReference type="InterPro" id="IPR043129">
    <property type="entry name" value="ATPase_NBD"/>
</dbReference>
<dbReference type="Proteomes" id="UP000185639">
    <property type="component" value="Unassembled WGS sequence"/>
</dbReference>
<dbReference type="SUPFAM" id="SSF53067">
    <property type="entry name" value="Actin-like ATPase domain"/>
    <property type="match status" value="1"/>
</dbReference>
<dbReference type="EMBL" id="FTOH01000007">
    <property type="protein sequence ID" value="SIT01229.1"/>
    <property type="molecule type" value="Genomic_DNA"/>
</dbReference>
<evidence type="ECO:0000313" key="2">
    <source>
        <dbReference type="Proteomes" id="UP000185639"/>
    </source>
</evidence>
<reference evidence="2" key="1">
    <citation type="submission" date="2017-01" db="EMBL/GenBank/DDBJ databases">
        <authorList>
            <person name="Varghese N."/>
            <person name="Submissions S."/>
        </authorList>
    </citation>
    <scope>NUCLEOTIDE SEQUENCE [LARGE SCALE GENOMIC DNA]</scope>
    <source>
        <strain evidence="2">DSM 24913</strain>
    </source>
</reference>
<dbReference type="RefSeq" id="WP_076516622.1">
    <property type="nucleotide sequence ID" value="NZ_FTOH01000007.1"/>
</dbReference>
<sequence length="314" mass="34535">MQLPWLKQRRTAQGCLGIEINHGRVWAVHRTQRGVVSSYIAETDESGFAQLSEWVEAQGLAGSPTVVCMDSERYELQLVDAPPVPPEELTDALSFRIDELVGAPAADKVLQAFPLPGDAYRGRMSMAFAAITDRAYLKEIVDFCRDSDLQLEQIIINELAVLNLLASIEPEDSVAVVRLEGSSGVIYLYRDGALYFTRQISLGTDDLGLSSLNVEEGGLSMQPNSRIDVLALELQRSMDYFESQLGLGAVSQLWMMKSDLVDVTDALGELEERVNTPVRLMSLESFFNRQEDDRPLTASLAVALGGALGYELGN</sequence>
<dbReference type="Gene3D" id="3.30.420.40">
    <property type="match status" value="2"/>
</dbReference>
<gene>
    <name evidence="1" type="ORF">SAMN05421686_107232</name>
</gene>
<protein>
    <submittedName>
        <fullName evidence="1">MSHA biogenesis protein MshI</fullName>
    </submittedName>
</protein>
<organism evidence="1 2">
    <name type="scientific">Thalassolituus maritimus</name>
    <dbReference type="NCBI Taxonomy" id="484498"/>
    <lineage>
        <taxon>Bacteria</taxon>
        <taxon>Pseudomonadati</taxon>
        <taxon>Pseudomonadota</taxon>
        <taxon>Gammaproteobacteria</taxon>
        <taxon>Oceanospirillales</taxon>
        <taxon>Oceanospirillaceae</taxon>
        <taxon>Thalassolituus</taxon>
    </lineage>
</organism>
<evidence type="ECO:0000313" key="1">
    <source>
        <dbReference type="EMBL" id="SIT01229.1"/>
    </source>
</evidence>
<dbReference type="STRING" id="484498.SAMN05421686_107232"/>
<keyword evidence="2" id="KW-1185">Reference proteome</keyword>
<dbReference type="OrthoDB" id="5296002at2"/>
<proteinExistence type="predicted"/>
<name>A0A1N7NSM0_9GAMM</name>
<dbReference type="AlphaFoldDB" id="A0A1N7NSM0"/>
<dbReference type="Gene3D" id="3.30.1490.300">
    <property type="match status" value="1"/>
</dbReference>
<accession>A0A1N7NSM0</accession>